<dbReference type="EC" id="2.7.4.9" evidence="2 11"/>
<evidence type="ECO:0000313" key="13">
    <source>
        <dbReference type="EMBL" id="CUR32186.1"/>
    </source>
</evidence>
<evidence type="ECO:0000256" key="9">
    <source>
        <dbReference type="ARBA" id="ARBA00048743"/>
    </source>
</evidence>
<dbReference type="GO" id="GO:0005524">
    <property type="term" value="F:ATP binding"/>
    <property type="evidence" value="ECO:0007669"/>
    <property type="project" value="UniProtKB-UniRule"/>
</dbReference>
<dbReference type="HAMAP" id="MF_00165">
    <property type="entry name" value="Thymidylate_kinase"/>
    <property type="match status" value="1"/>
</dbReference>
<keyword evidence="6 11" id="KW-0547">Nucleotide-binding</keyword>
<comment type="catalytic activity">
    <reaction evidence="9 11">
        <text>dTMP + ATP = dTDP + ADP</text>
        <dbReference type="Rhea" id="RHEA:13517"/>
        <dbReference type="ChEBI" id="CHEBI:30616"/>
        <dbReference type="ChEBI" id="CHEBI:58369"/>
        <dbReference type="ChEBI" id="CHEBI:63528"/>
        <dbReference type="ChEBI" id="CHEBI:456216"/>
        <dbReference type="EC" id="2.7.4.9"/>
    </reaction>
</comment>
<evidence type="ECO:0000256" key="8">
    <source>
        <dbReference type="ARBA" id="ARBA00022840"/>
    </source>
</evidence>
<dbReference type="OrthoDB" id="9774907at2"/>
<evidence type="ECO:0000259" key="12">
    <source>
        <dbReference type="Pfam" id="PF02223"/>
    </source>
</evidence>
<keyword evidence="5 11" id="KW-0545">Nucleotide biosynthesis</keyword>
<evidence type="ECO:0000256" key="3">
    <source>
        <dbReference type="ARBA" id="ARBA00017144"/>
    </source>
</evidence>
<evidence type="ECO:0000256" key="10">
    <source>
        <dbReference type="ARBA" id="ARBA00057735"/>
    </source>
</evidence>
<dbReference type="GO" id="GO:0006227">
    <property type="term" value="P:dUDP biosynthetic process"/>
    <property type="evidence" value="ECO:0007669"/>
    <property type="project" value="TreeGrafter"/>
</dbReference>
<dbReference type="NCBIfam" id="TIGR00041">
    <property type="entry name" value="DTMP_kinase"/>
    <property type="match status" value="1"/>
</dbReference>
<dbReference type="Proteomes" id="UP000184315">
    <property type="component" value="Unassembled WGS sequence"/>
</dbReference>
<gene>
    <name evidence="11 13" type="primary">tmk</name>
    <name evidence="13" type="ORF">PL9214430158</name>
</gene>
<keyword evidence="4 11" id="KW-0808">Transferase</keyword>
<dbReference type="GO" id="GO:0006235">
    <property type="term" value="P:dTTP biosynthetic process"/>
    <property type="evidence" value="ECO:0007669"/>
    <property type="project" value="UniProtKB-UniRule"/>
</dbReference>
<evidence type="ECO:0000256" key="2">
    <source>
        <dbReference type="ARBA" id="ARBA00012980"/>
    </source>
</evidence>
<dbReference type="PANTHER" id="PTHR10344">
    <property type="entry name" value="THYMIDYLATE KINASE"/>
    <property type="match status" value="1"/>
</dbReference>
<dbReference type="InterPro" id="IPR018094">
    <property type="entry name" value="Thymidylate_kinase"/>
</dbReference>
<organism evidence="13 14">
    <name type="scientific">Planktothrix tepida PCC 9214</name>
    <dbReference type="NCBI Taxonomy" id="671072"/>
    <lineage>
        <taxon>Bacteria</taxon>
        <taxon>Bacillati</taxon>
        <taxon>Cyanobacteriota</taxon>
        <taxon>Cyanophyceae</taxon>
        <taxon>Oscillatoriophycideae</taxon>
        <taxon>Oscillatoriales</taxon>
        <taxon>Microcoleaceae</taxon>
        <taxon>Planktothrix</taxon>
    </lineage>
</organism>
<comment type="function">
    <text evidence="10 11">Phosphorylation of dTMP to form dTDP in both de novo and salvage pathways of dTTP synthesis.</text>
</comment>
<dbReference type="EMBL" id="CZDF01000148">
    <property type="protein sequence ID" value="CUR32186.1"/>
    <property type="molecule type" value="Genomic_DNA"/>
</dbReference>
<sequence>MRGKLIVFEGVEGGGKTTQMQRIQLWLQTVTDAPVVMTREPGGTVLGQELRRLLLEYQGEEPIQDRAELLMYAADRAQHVEGFLKPLLYQGTIILCDRYTDSTIAYQGYGRGLDLSLIEQLNQIATQGLESDLTLWLDVDVELGLARTRARGKMDRMEQATLEFHQRVKQGFQRLAETYPERIITIDGTLKVDEVTEKIQWILSQKLIEWGFRA</sequence>
<dbReference type="PANTHER" id="PTHR10344:SF4">
    <property type="entry name" value="UMP-CMP KINASE 2, MITOCHONDRIAL"/>
    <property type="match status" value="1"/>
</dbReference>
<accession>A0A1J1LJH2</accession>
<keyword evidence="7 11" id="KW-0418">Kinase</keyword>
<dbReference type="GO" id="GO:0005829">
    <property type="term" value="C:cytosol"/>
    <property type="evidence" value="ECO:0007669"/>
    <property type="project" value="TreeGrafter"/>
</dbReference>
<feature type="domain" description="Thymidylate kinase-like" evidence="12">
    <location>
        <begin position="8"/>
        <end position="199"/>
    </location>
</feature>
<dbReference type="CDD" id="cd01672">
    <property type="entry name" value="TMPK"/>
    <property type="match status" value="1"/>
</dbReference>
<dbReference type="InterPro" id="IPR027417">
    <property type="entry name" value="P-loop_NTPase"/>
</dbReference>
<name>A0A1J1LJH2_9CYAN</name>
<keyword evidence="8 11" id="KW-0067">ATP-binding</keyword>
<dbReference type="GO" id="GO:0004798">
    <property type="term" value="F:dTMP kinase activity"/>
    <property type="evidence" value="ECO:0007669"/>
    <property type="project" value="UniProtKB-UniRule"/>
</dbReference>
<proteinExistence type="inferred from homology"/>
<comment type="similarity">
    <text evidence="1 11">Belongs to the thymidylate kinase family.</text>
</comment>
<dbReference type="Gene3D" id="3.40.50.300">
    <property type="entry name" value="P-loop containing nucleotide triphosphate hydrolases"/>
    <property type="match status" value="1"/>
</dbReference>
<dbReference type="STRING" id="671072.PL9214430158"/>
<evidence type="ECO:0000256" key="4">
    <source>
        <dbReference type="ARBA" id="ARBA00022679"/>
    </source>
</evidence>
<dbReference type="GO" id="GO:0006233">
    <property type="term" value="P:dTDP biosynthetic process"/>
    <property type="evidence" value="ECO:0007669"/>
    <property type="project" value="InterPro"/>
</dbReference>
<evidence type="ECO:0000256" key="1">
    <source>
        <dbReference type="ARBA" id="ARBA00009776"/>
    </source>
</evidence>
<reference evidence="14" key="1">
    <citation type="submission" date="2015-10" db="EMBL/GenBank/DDBJ databases">
        <authorList>
            <person name="Regsiter A."/>
            <person name="william w."/>
        </authorList>
    </citation>
    <scope>NUCLEOTIDE SEQUENCE [LARGE SCALE GENOMIC DNA]</scope>
</reference>
<dbReference type="SUPFAM" id="SSF52540">
    <property type="entry name" value="P-loop containing nucleoside triphosphate hydrolases"/>
    <property type="match status" value="1"/>
</dbReference>
<dbReference type="Pfam" id="PF02223">
    <property type="entry name" value="Thymidylate_kin"/>
    <property type="match status" value="1"/>
</dbReference>
<dbReference type="RefSeq" id="WP_072718941.1">
    <property type="nucleotide sequence ID" value="NZ_LN889796.1"/>
</dbReference>
<evidence type="ECO:0000256" key="5">
    <source>
        <dbReference type="ARBA" id="ARBA00022727"/>
    </source>
</evidence>
<dbReference type="InterPro" id="IPR018095">
    <property type="entry name" value="Thymidylate_kin_CS"/>
</dbReference>
<keyword evidence="14" id="KW-1185">Reference proteome</keyword>
<evidence type="ECO:0000256" key="11">
    <source>
        <dbReference type="HAMAP-Rule" id="MF_00165"/>
    </source>
</evidence>
<evidence type="ECO:0000256" key="6">
    <source>
        <dbReference type="ARBA" id="ARBA00022741"/>
    </source>
</evidence>
<evidence type="ECO:0000313" key="14">
    <source>
        <dbReference type="Proteomes" id="UP000184315"/>
    </source>
</evidence>
<protein>
    <recommendedName>
        <fullName evidence="3 11">Thymidylate kinase</fullName>
        <ecNumber evidence="2 11">2.7.4.9</ecNumber>
    </recommendedName>
    <alternativeName>
        <fullName evidence="11">dTMP kinase</fullName>
    </alternativeName>
</protein>
<dbReference type="AlphaFoldDB" id="A0A1J1LJH2"/>
<feature type="binding site" evidence="11">
    <location>
        <begin position="10"/>
        <end position="17"/>
    </location>
    <ligand>
        <name>ATP</name>
        <dbReference type="ChEBI" id="CHEBI:30616"/>
    </ligand>
</feature>
<dbReference type="FunFam" id="3.40.50.300:FF:000225">
    <property type="entry name" value="Thymidylate kinase"/>
    <property type="match status" value="1"/>
</dbReference>
<evidence type="ECO:0000256" key="7">
    <source>
        <dbReference type="ARBA" id="ARBA00022777"/>
    </source>
</evidence>
<dbReference type="PROSITE" id="PS01331">
    <property type="entry name" value="THYMIDYLATE_KINASE"/>
    <property type="match status" value="1"/>
</dbReference>
<dbReference type="InterPro" id="IPR039430">
    <property type="entry name" value="Thymidylate_kin-like_dom"/>
</dbReference>